<dbReference type="RefSeq" id="WP_346059666.1">
    <property type="nucleotide sequence ID" value="NZ_BAAAVQ010000054.1"/>
</dbReference>
<sequence>MKTSRRSVLAITVGAVALLGLTSCGLMGDSVAASNDRSIKIIVTESAPSQEPTKIVEKILEEQGWDFEATYVTDIVQPNHVVSNGEYDANFFQHGAYLEQFKEDQNVDVEPAFYMYSSPAGVYSTKYDSVDELPDGAKIALPVDPANNGRALALLAKEGLLKLTDGKSVIELSQRDILENPKNFSFVEVDQQSLSKTLPDVDAGFLFVRLGAEIGLTPEDALLFEEEEDALPYINIIGARPGFTDTEKGKALEAAYHSDEVRGWYANYLDGALGTPWDRDLEADFATWKKD</sequence>
<accession>A0ABV9MQQ8</accession>
<comment type="similarity">
    <text evidence="2">Belongs to the NlpA lipoprotein family.</text>
</comment>
<organism evidence="7 8">
    <name type="scientific">Glutamicibacter bergerei</name>
    <dbReference type="NCBI Taxonomy" id="256702"/>
    <lineage>
        <taxon>Bacteria</taxon>
        <taxon>Bacillati</taxon>
        <taxon>Actinomycetota</taxon>
        <taxon>Actinomycetes</taxon>
        <taxon>Micrococcales</taxon>
        <taxon>Micrococcaceae</taxon>
        <taxon>Glutamicibacter</taxon>
    </lineage>
</organism>
<keyword evidence="4" id="KW-0472">Membrane</keyword>
<evidence type="ECO:0000256" key="6">
    <source>
        <dbReference type="ARBA" id="ARBA00023288"/>
    </source>
</evidence>
<reference evidence="8" key="1">
    <citation type="journal article" date="2019" name="Int. J. Syst. Evol. Microbiol.">
        <title>The Global Catalogue of Microorganisms (GCM) 10K type strain sequencing project: providing services to taxonomists for standard genome sequencing and annotation.</title>
        <authorList>
            <consortium name="The Broad Institute Genomics Platform"/>
            <consortium name="The Broad Institute Genome Sequencing Center for Infectious Disease"/>
            <person name="Wu L."/>
            <person name="Ma J."/>
        </authorList>
    </citation>
    <scope>NUCLEOTIDE SEQUENCE [LARGE SCALE GENOMIC DNA]</scope>
    <source>
        <strain evidence="8">CGMCC 1.12849</strain>
    </source>
</reference>
<dbReference type="PROSITE" id="PS51257">
    <property type="entry name" value="PROKAR_LIPOPROTEIN"/>
    <property type="match status" value="1"/>
</dbReference>
<gene>
    <name evidence="7" type="ORF">ACFO7V_12735</name>
</gene>
<keyword evidence="8" id="KW-1185">Reference proteome</keyword>
<dbReference type="EMBL" id="JBHSHE010000058">
    <property type="protein sequence ID" value="MFC4716998.1"/>
    <property type="molecule type" value="Genomic_DNA"/>
</dbReference>
<evidence type="ECO:0000313" key="8">
    <source>
        <dbReference type="Proteomes" id="UP001595884"/>
    </source>
</evidence>
<evidence type="ECO:0000313" key="7">
    <source>
        <dbReference type="EMBL" id="MFC4716998.1"/>
    </source>
</evidence>
<dbReference type="Proteomes" id="UP001595884">
    <property type="component" value="Unassembled WGS sequence"/>
</dbReference>
<dbReference type="InterPro" id="IPR006311">
    <property type="entry name" value="TAT_signal"/>
</dbReference>
<protein>
    <submittedName>
        <fullName evidence="7">MetQ/NlpA family ABC transporter substrate-binding protein</fullName>
    </submittedName>
</protein>
<evidence type="ECO:0000256" key="1">
    <source>
        <dbReference type="ARBA" id="ARBA00004635"/>
    </source>
</evidence>
<evidence type="ECO:0000256" key="5">
    <source>
        <dbReference type="ARBA" id="ARBA00023139"/>
    </source>
</evidence>
<dbReference type="Pfam" id="PF03180">
    <property type="entry name" value="Lipoprotein_9"/>
    <property type="match status" value="1"/>
</dbReference>
<dbReference type="PROSITE" id="PS51318">
    <property type="entry name" value="TAT"/>
    <property type="match status" value="1"/>
</dbReference>
<evidence type="ECO:0000256" key="2">
    <source>
        <dbReference type="ARBA" id="ARBA00008973"/>
    </source>
</evidence>
<dbReference type="PANTHER" id="PTHR30429:SF1">
    <property type="entry name" value="D-METHIONINE-BINDING LIPOPROTEIN METQ-RELATED"/>
    <property type="match status" value="1"/>
</dbReference>
<evidence type="ECO:0000256" key="3">
    <source>
        <dbReference type="ARBA" id="ARBA00022729"/>
    </source>
</evidence>
<dbReference type="PANTHER" id="PTHR30429">
    <property type="entry name" value="D-METHIONINE-BINDING LIPOPROTEIN METQ"/>
    <property type="match status" value="1"/>
</dbReference>
<dbReference type="Gene3D" id="3.40.190.10">
    <property type="entry name" value="Periplasmic binding protein-like II"/>
    <property type="match status" value="2"/>
</dbReference>
<dbReference type="SUPFAM" id="SSF53850">
    <property type="entry name" value="Periplasmic binding protein-like II"/>
    <property type="match status" value="1"/>
</dbReference>
<comment type="caution">
    <text evidence="7">The sequence shown here is derived from an EMBL/GenBank/DDBJ whole genome shotgun (WGS) entry which is preliminary data.</text>
</comment>
<name>A0ABV9MQQ8_9MICC</name>
<evidence type="ECO:0000256" key="4">
    <source>
        <dbReference type="ARBA" id="ARBA00023136"/>
    </source>
</evidence>
<keyword evidence="6" id="KW-0449">Lipoprotein</keyword>
<keyword evidence="3" id="KW-0732">Signal</keyword>
<dbReference type="InterPro" id="IPR004872">
    <property type="entry name" value="Lipoprotein_NlpA"/>
</dbReference>
<keyword evidence="5" id="KW-0564">Palmitate</keyword>
<proteinExistence type="inferred from homology"/>
<comment type="subcellular location">
    <subcellularLocation>
        <location evidence="1">Membrane</location>
        <topology evidence="1">Lipid-anchor</topology>
    </subcellularLocation>
</comment>